<feature type="transmembrane region" description="Helical" evidence="10">
    <location>
        <begin position="47"/>
        <end position="68"/>
    </location>
</feature>
<dbReference type="SUPFAM" id="SSF81321">
    <property type="entry name" value="Family A G protein-coupled receptor-like"/>
    <property type="match status" value="1"/>
</dbReference>
<keyword evidence="3 9" id="KW-0812">Transmembrane</keyword>
<evidence type="ECO:0000256" key="8">
    <source>
        <dbReference type="ARBA" id="ARBA00023224"/>
    </source>
</evidence>
<name>A0A7M4ETV6_CROPO</name>
<evidence type="ECO:0000256" key="9">
    <source>
        <dbReference type="RuleBase" id="RU000688"/>
    </source>
</evidence>
<evidence type="ECO:0000256" key="6">
    <source>
        <dbReference type="ARBA" id="ARBA00023136"/>
    </source>
</evidence>
<feature type="transmembrane region" description="Helical" evidence="10">
    <location>
        <begin position="88"/>
        <end position="108"/>
    </location>
</feature>
<evidence type="ECO:0000256" key="5">
    <source>
        <dbReference type="ARBA" id="ARBA00023040"/>
    </source>
</evidence>
<feature type="transmembrane region" description="Helical" evidence="10">
    <location>
        <begin position="12"/>
        <end position="35"/>
    </location>
</feature>
<keyword evidence="4 10" id="KW-1133">Transmembrane helix</keyword>
<comment type="similarity">
    <text evidence="9">Belongs to the G-protein coupled receptor 1 family.</text>
</comment>
<feature type="transmembrane region" description="Helical" evidence="10">
    <location>
        <begin position="224"/>
        <end position="247"/>
    </location>
</feature>
<evidence type="ECO:0000256" key="7">
    <source>
        <dbReference type="ARBA" id="ARBA00023170"/>
    </source>
</evidence>
<keyword evidence="5 9" id="KW-0297">G-protein coupled receptor</keyword>
<evidence type="ECO:0000313" key="12">
    <source>
        <dbReference type="Ensembl" id="ENSCPRP00005013783.1"/>
    </source>
</evidence>
<dbReference type="OMA" id="HIMYING"/>
<evidence type="ECO:0000256" key="3">
    <source>
        <dbReference type="ARBA" id="ARBA00022692"/>
    </source>
</evidence>
<dbReference type="Proteomes" id="UP000594220">
    <property type="component" value="Unplaced"/>
</dbReference>
<dbReference type="PRINTS" id="PR00237">
    <property type="entry name" value="GPCRRHODOPSN"/>
</dbReference>
<keyword evidence="2" id="KW-1003">Cell membrane</keyword>
<keyword evidence="7 9" id="KW-0675">Receptor</keyword>
<reference evidence="12" key="2">
    <citation type="submission" date="2025-09" db="UniProtKB">
        <authorList>
            <consortium name="Ensembl"/>
        </authorList>
    </citation>
    <scope>IDENTIFICATION</scope>
</reference>
<dbReference type="AlphaFoldDB" id="A0A7M4ETV6"/>
<reference evidence="12" key="1">
    <citation type="submission" date="2025-08" db="UniProtKB">
        <authorList>
            <consortium name="Ensembl"/>
        </authorList>
    </citation>
    <scope>IDENTIFICATION</scope>
</reference>
<evidence type="ECO:0000256" key="1">
    <source>
        <dbReference type="ARBA" id="ARBA00004651"/>
    </source>
</evidence>
<sequence>MSLSLPYSISLSLSIVTMVICLFGLVGNGIILCFLGCHIKRNPFTIYILNLAVTDFGFLLILFAILIIHITSNEACFDLLYLFIKETFILVSFYPYTTSLCLLTAISVERCLSVLFPIWYRTRRSKHLSCYVCTLLWIFSTLLNAVKFFNSHIFIWIISLILNVIIIPCILVVSNLILFIRLQCGSQRHQPGRLYIVILLTVLFFLLFAVPFNFFIFVHFNNMVYGNIFLILASVNSSINPVIYFLVGSYRKRKLRFLHSSVPSQNNFHSLGVSGDAFPL</sequence>
<dbReference type="InterPro" id="IPR026234">
    <property type="entry name" value="MRGPCRFAMILY"/>
</dbReference>
<evidence type="ECO:0000256" key="10">
    <source>
        <dbReference type="SAM" id="Phobius"/>
    </source>
</evidence>
<dbReference type="GeneTree" id="ENSGT01030000234639"/>
<dbReference type="Gene3D" id="1.20.1070.10">
    <property type="entry name" value="Rhodopsin 7-helix transmembrane proteins"/>
    <property type="match status" value="1"/>
</dbReference>
<dbReference type="PANTHER" id="PTHR11334">
    <property type="entry name" value="MAS-RELATED G-PROTEIN COUPLED RECEPTOR"/>
    <property type="match status" value="1"/>
</dbReference>
<feature type="domain" description="G-protein coupled receptors family 1 profile" evidence="11">
    <location>
        <begin position="27"/>
        <end position="244"/>
    </location>
</feature>
<organism evidence="12 13">
    <name type="scientific">Crocodylus porosus</name>
    <name type="common">Saltwater crocodile</name>
    <name type="synonym">Estuarine crocodile</name>
    <dbReference type="NCBI Taxonomy" id="8502"/>
    <lineage>
        <taxon>Eukaryota</taxon>
        <taxon>Metazoa</taxon>
        <taxon>Chordata</taxon>
        <taxon>Craniata</taxon>
        <taxon>Vertebrata</taxon>
        <taxon>Euteleostomi</taxon>
        <taxon>Archelosauria</taxon>
        <taxon>Archosauria</taxon>
        <taxon>Crocodylia</taxon>
        <taxon>Longirostres</taxon>
        <taxon>Crocodylidae</taxon>
        <taxon>Crocodylus</taxon>
    </lineage>
</organism>
<dbReference type="Pfam" id="PF00001">
    <property type="entry name" value="7tm_1"/>
    <property type="match status" value="1"/>
</dbReference>
<dbReference type="Ensembl" id="ENSCPRT00005016183.1">
    <property type="protein sequence ID" value="ENSCPRP00005013783.1"/>
    <property type="gene ID" value="ENSCPRG00005009719.1"/>
</dbReference>
<evidence type="ECO:0000256" key="4">
    <source>
        <dbReference type="ARBA" id="ARBA00022989"/>
    </source>
</evidence>
<dbReference type="PANTHER" id="PTHR11334:SF29">
    <property type="entry name" value="MAS-RELATED G-PROTEIN COUPLED RECEPTOR MEMBER X2"/>
    <property type="match status" value="1"/>
</dbReference>
<feature type="transmembrane region" description="Helical" evidence="10">
    <location>
        <begin position="153"/>
        <end position="182"/>
    </location>
</feature>
<evidence type="ECO:0000313" key="13">
    <source>
        <dbReference type="Proteomes" id="UP000594220"/>
    </source>
</evidence>
<dbReference type="PROSITE" id="PS00237">
    <property type="entry name" value="G_PROTEIN_RECEP_F1_1"/>
    <property type="match status" value="1"/>
</dbReference>
<evidence type="ECO:0000259" key="11">
    <source>
        <dbReference type="PROSITE" id="PS50262"/>
    </source>
</evidence>
<dbReference type="InterPro" id="IPR000276">
    <property type="entry name" value="GPCR_Rhodpsn"/>
</dbReference>
<proteinExistence type="inferred from homology"/>
<dbReference type="InterPro" id="IPR017452">
    <property type="entry name" value="GPCR_Rhodpsn_7TM"/>
</dbReference>
<keyword evidence="8 9" id="KW-0807">Transducer</keyword>
<comment type="subcellular location">
    <subcellularLocation>
        <location evidence="1">Cell membrane</location>
        <topology evidence="1">Multi-pass membrane protein</topology>
    </subcellularLocation>
</comment>
<dbReference type="PRINTS" id="PR02108">
    <property type="entry name" value="MRGPCRFAMILY"/>
</dbReference>
<feature type="transmembrane region" description="Helical" evidence="10">
    <location>
        <begin position="128"/>
        <end position="147"/>
    </location>
</feature>
<dbReference type="PROSITE" id="PS50262">
    <property type="entry name" value="G_PROTEIN_RECEP_F1_2"/>
    <property type="match status" value="1"/>
</dbReference>
<dbReference type="GO" id="GO:0005886">
    <property type="term" value="C:plasma membrane"/>
    <property type="evidence" value="ECO:0007669"/>
    <property type="project" value="UniProtKB-SubCell"/>
</dbReference>
<keyword evidence="13" id="KW-1185">Reference proteome</keyword>
<evidence type="ECO:0000256" key="2">
    <source>
        <dbReference type="ARBA" id="ARBA00022475"/>
    </source>
</evidence>
<feature type="transmembrane region" description="Helical" evidence="10">
    <location>
        <begin position="194"/>
        <end position="218"/>
    </location>
</feature>
<dbReference type="GO" id="GO:0004930">
    <property type="term" value="F:G protein-coupled receptor activity"/>
    <property type="evidence" value="ECO:0007669"/>
    <property type="project" value="UniProtKB-KW"/>
</dbReference>
<protein>
    <recommendedName>
        <fullName evidence="11">G-protein coupled receptors family 1 profile domain-containing protein</fullName>
    </recommendedName>
</protein>
<accession>A0A7M4ETV6</accession>
<keyword evidence="6 10" id="KW-0472">Membrane</keyword>